<evidence type="ECO:0000313" key="2">
    <source>
        <dbReference type="Proteomes" id="UP001152130"/>
    </source>
</evidence>
<gene>
    <name evidence="1" type="ORF">NW766_000282</name>
</gene>
<proteinExistence type="predicted"/>
<keyword evidence="2" id="KW-1185">Reference proteome</keyword>
<accession>A0A9W8Q1B6</accession>
<organism evidence="1 2">
    <name type="scientific">Fusarium irregulare</name>
    <dbReference type="NCBI Taxonomy" id="2494466"/>
    <lineage>
        <taxon>Eukaryota</taxon>
        <taxon>Fungi</taxon>
        <taxon>Dikarya</taxon>
        <taxon>Ascomycota</taxon>
        <taxon>Pezizomycotina</taxon>
        <taxon>Sordariomycetes</taxon>
        <taxon>Hypocreomycetidae</taxon>
        <taxon>Hypocreales</taxon>
        <taxon>Nectriaceae</taxon>
        <taxon>Fusarium</taxon>
        <taxon>Fusarium incarnatum-equiseti species complex</taxon>
    </lineage>
</organism>
<dbReference type="AlphaFoldDB" id="A0A9W8Q1B6"/>
<protein>
    <submittedName>
        <fullName evidence="1">Uncharacterized protein</fullName>
    </submittedName>
</protein>
<dbReference type="Proteomes" id="UP001152130">
    <property type="component" value="Unassembled WGS sequence"/>
</dbReference>
<dbReference type="EMBL" id="JAPDHF010000001">
    <property type="protein sequence ID" value="KAJ4024050.1"/>
    <property type="molecule type" value="Genomic_DNA"/>
</dbReference>
<name>A0A9W8Q1B6_9HYPO</name>
<reference evidence="1" key="1">
    <citation type="submission" date="2022-10" db="EMBL/GenBank/DDBJ databases">
        <title>Fusarium specimens isolated from Avocado Roots.</title>
        <authorList>
            <person name="Stajich J."/>
            <person name="Roper C."/>
            <person name="Heimlech-Rivalta G."/>
        </authorList>
    </citation>
    <scope>NUCLEOTIDE SEQUENCE</scope>
    <source>
        <strain evidence="1">CF00143</strain>
    </source>
</reference>
<evidence type="ECO:0000313" key="1">
    <source>
        <dbReference type="EMBL" id="KAJ4024050.1"/>
    </source>
</evidence>
<dbReference type="OrthoDB" id="2740448at2759"/>
<comment type="caution">
    <text evidence="1">The sequence shown here is derived from an EMBL/GenBank/DDBJ whole genome shotgun (WGS) entry which is preliminary data.</text>
</comment>
<sequence>MGKKEKKKSKAADEAQSQASILTPSNILTTTSSIAADPTLGYKVRVLLYDFLNVTKDNNSEKRINNTMDEHYISGPYFDETQVAIIKAATVDVNLDRRTEDNGTEDLGPVMVSQQGQSFEEAVRALLSSFIDKRRASGDARPCGPHHLAPMYAKFFGIDMEELKDAKFLSRLRRAGI</sequence>